<feature type="chain" id="PRO_5035928463" description="ER membrane protein complex subunit 7 beta-sandwich domain-containing protein" evidence="6">
    <location>
        <begin position="18"/>
        <end position="123"/>
    </location>
</feature>
<comment type="subcellular location">
    <subcellularLocation>
        <location evidence="1">Membrane</location>
        <topology evidence="1">Single-pass membrane protein</topology>
    </subcellularLocation>
</comment>
<keyword evidence="9" id="KW-1185">Reference proteome</keyword>
<evidence type="ECO:0000256" key="5">
    <source>
        <dbReference type="ARBA" id="ARBA00023136"/>
    </source>
</evidence>
<evidence type="ECO:0000313" key="9">
    <source>
        <dbReference type="Proteomes" id="UP000469558"/>
    </source>
</evidence>
<accession>A0A8T9CGB2</accession>
<feature type="non-terminal residue" evidence="8">
    <location>
        <position position="123"/>
    </location>
</feature>
<keyword evidence="5" id="KW-0472">Membrane</keyword>
<evidence type="ECO:0000256" key="2">
    <source>
        <dbReference type="ARBA" id="ARBA00022692"/>
    </source>
</evidence>
<protein>
    <recommendedName>
        <fullName evidence="7">ER membrane protein complex subunit 7 beta-sandwich domain-containing protein</fullName>
    </recommendedName>
</protein>
<keyword evidence="4" id="KW-1133">Transmembrane helix</keyword>
<proteinExistence type="predicted"/>
<gene>
    <name evidence="8" type="ORF">LSUE1_G000636</name>
</gene>
<dbReference type="Proteomes" id="UP000469558">
    <property type="component" value="Unassembled WGS sequence"/>
</dbReference>
<evidence type="ECO:0000256" key="1">
    <source>
        <dbReference type="ARBA" id="ARBA00004167"/>
    </source>
</evidence>
<dbReference type="InterPro" id="IPR039163">
    <property type="entry name" value="EMC7"/>
</dbReference>
<dbReference type="InterPro" id="IPR019008">
    <property type="entry name" value="Beta_sandwich_EMC7"/>
</dbReference>
<dbReference type="OrthoDB" id="27095at2759"/>
<name>A0A8T9CGB2_9HELO</name>
<evidence type="ECO:0000259" key="7">
    <source>
        <dbReference type="Pfam" id="PF09430"/>
    </source>
</evidence>
<dbReference type="PANTHER" id="PTHR13605">
    <property type="entry name" value="ER MEMBRANE PROTEIN COMPLEX SUBUNIT 7"/>
    <property type="match status" value="1"/>
</dbReference>
<keyword evidence="2" id="KW-0812">Transmembrane</keyword>
<evidence type="ECO:0000256" key="3">
    <source>
        <dbReference type="ARBA" id="ARBA00022729"/>
    </source>
</evidence>
<dbReference type="AlphaFoldDB" id="A0A8T9CGB2"/>
<dbReference type="EMBL" id="QGMK01000078">
    <property type="protein sequence ID" value="TVY84511.1"/>
    <property type="molecule type" value="Genomic_DNA"/>
</dbReference>
<dbReference type="PANTHER" id="PTHR13605:SF4">
    <property type="entry name" value="ER MEMBRANE PROTEIN COMPLEX SUBUNIT 7"/>
    <property type="match status" value="1"/>
</dbReference>
<reference evidence="8 9" key="1">
    <citation type="submission" date="2018-05" db="EMBL/GenBank/DDBJ databases">
        <title>Genome sequencing and assembly of the regulated plant pathogen Lachnellula willkommii and related sister species for the development of diagnostic species identification markers.</title>
        <authorList>
            <person name="Giroux E."/>
            <person name="Bilodeau G."/>
        </authorList>
    </citation>
    <scope>NUCLEOTIDE SEQUENCE [LARGE SCALE GENOMIC DNA]</scope>
    <source>
        <strain evidence="8 9">CBS 268.59</strain>
    </source>
</reference>
<evidence type="ECO:0000256" key="4">
    <source>
        <dbReference type="ARBA" id="ARBA00022989"/>
    </source>
</evidence>
<dbReference type="Pfam" id="PF09430">
    <property type="entry name" value="EMC7_beta-sandw"/>
    <property type="match status" value="1"/>
</dbReference>
<keyword evidence="3 6" id="KW-0732">Signal</keyword>
<evidence type="ECO:0000256" key="6">
    <source>
        <dbReference type="SAM" id="SignalP"/>
    </source>
</evidence>
<feature type="signal peptide" evidence="6">
    <location>
        <begin position="1"/>
        <end position="17"/>
    </location>
</feature>
<sequence length="123" mass="13398">MHISTLLPLLLAPLALSTHLRIAIQPTALLPNPSVLPPSTTASLTTLSSIHRAPLRVDNTFDFRNVSSGSYLLDVHCHTHAFAPLRVDVHEGDVKEVEAWGTFRGNEWANKGEAAVVRKSEEG</sequence>
<organism evidence="8 9">
    <name type="scientific">Lachnellula suecica</name>
    <dbReference type="NCBI Taxonomy" id="602035"/>
    <lineage>
        <taxon>Eukaryota</taxon>
        <taxon>Fungi</taxon>
        <taxon>Dikarya</taxon>
        <taxon>Ascomycota</taxon>
        <taxon>Pezizomycotina</taxon>
        <taxon>Leotiomycetes</taxon>
        <taxon>Helotiales</taxon>
        <taxon>Lachnaceae</taxon>
        <taxon>Lachnellula</taxon>
    </lineage>
</organism>
<feature type="domain" description="ER membrane protein complex subunit 7 beta-sandwich" evidence="7">
    <location>
        <begin position="32"/>
        <end position="114"/>
    </location>
</feature>
<dbReference type="GO" id="GO:0072546">
    <property type="term" value="C:EMC complex"/>
    <property type="evidence" value="ECO:0007669"/>
    <property type="project" value="TreeGrafter"/>
</dbReference>
<evidence type="ECO:0000313" key="8">
    <source>
        <dbReference type="EMBL" id="TVY84511.1"/>
    </source>
</evidence>
<comment type="caution">
    <text evidence="8">The sequence shown here is derived from an EMBL/GenBank/DDBJ whole genome shotgun (WGS) entry which is preliminary data.</text>
</comment>